<evidence type="ECO:0000256" key="12">
    <source>
        <dbReference type="PIRSR" id="PIRSR605027-3"/>
    </source>
</evidence>
<comment type="subcellular location">
    <subcellularLocation>
        <location evidence="14">Golgi apparatus membrane</location>
        <topology evidence="14">Single-pass type II membrane protein</topology>
    </subcellularLocation>
    <subcellularLocation>
        <location evidence="1">Membrane</location>
        <topology evidence="1">Single-pass type II membrane protein</topology>
    </subcellularLocation>
</comment>
<dbReference type="Gene3D" id="3.90.550.10">
    <property type="entry name" value="Spore Coat Polysaccharide Biosynthesis Protein SpsA, Chain A"/>
    <property type="match status" value="1"/>
</dbReference>
<evidence type="ECO:0000256" key="7">
    <source>
        <dbReference type="ARBA" id="ARBA00022989"/>
    </source>
</evidence>
<dbReference type="InterPro" id="IPR005027">
    <property type="entry name" value="Glyco_trans_43"/>
</dbReference>
<evidence type="ECO:0000256" key="2">
    <source>
        <dbReference type="ARBA" id="ARBA00007706"/>
    </source>
</evidence>
<proteinExistence type="inferred from homology"/>
<accession>A0A482VSL6</accession>
<dbReference type="GO" id="GO:0015018">
    <property type="term" value="F:galactosylgalactosylxylosylprotein 3-beta-glucuronosyltransferase activity"/>
    <property type="evidence" value="ECO:0007669"/>
    <property type="project" value="UniProtKB-UniRule"/>
</dbReference>
<sequence>MPEEYRKEQFPPKGVSNRNKGLEWIRKNARSGVIYFADDDNTYDLELFEEIRHTKRVSMFPVGLMPHLGVCTPVVEKGKLINFYCGWIGDRKFPIDMAGFAVSVEFLLTRPRAWVPFLAGYEETGFLVSLQPFEIPDIELLASNCTKILVWHTQTKENDEPAPVDLDTYGHTNLAKLGEIMM</sequence>
<evidence type="ECO:0000256" key="10">
    <source>
        <dbReference type="ARBA" id="ARBA00047979"/>
    </source>
</evidence>
<name>A0A482VSL6_ASBVE</name>
<dbReference type="SUPFAM" id="SSF53448">
    <property type="entry name" value="Nucleotide-diphospho-sugar transferases"/>
    <property type="match status" value="1"/>
</dbReference>
<keyword evidence="16" id="KW-1185">Reference proteome</keyword>
<dbReference type="Pfam" id="PF03360">
    <property type="entry name" value="Glyco_transf_43"/>
    <property type="match status" value="1"/>
</dbReference>
<dbReference type="PANTHER" id="PTHR10896">
    <property type="entry name" value="GALACTOSYLGALACTOSYLXYLOSYLPROTEIN 3-BETA-GLUCURONOSYLTRANSFERASE BETA-1,3-GLUCURONYLTRANSFERASE"/>
    <property type="match status" value="1"/>
</dbReference>
<evidence type="ECO:0000256" key="1">
    <source>
        <dbReference type="ARBA" id="ARBA00004606"/>
    </source>
</evidence>
<comment type="pathway">
    <text evidence="14">Protein modification; protein glycosylation.</text>
</comment>
<reference evidence="15 16" key="1">
    <citation type="submission" date="2017-03" db="EMBL/GenBank/DDBJ databases">
        <title>Genome of the blue death feigning beetle - Asbolus verrucosus.</title>
        <authorList>
            <person name="Rider S.D."/>
        </authorList>
    </citation>
    <scope>NUCLEOTIDE SEQUENCE [LARGE SCALE GENOMIC DNA]</scope>
    <source>
        <strain evidence="15">Butters</strain>
        <tissue evidence="15">Head and leg muscle</tissue>
    </source>
</reference>
<keyword evidence="4 14" id="KW-0808">Transferase</keyword>
<evidence type="ECO:0000256" key="14">
    <source>
        <dbReference type="RuleBase" id="RU363127"/>
    </source>
</evidence>
<feature type="binding site" evidence="12">
    <location>
        <position position="40"/>
    </location>
    <ligand>
        <name>Mn(2+)</name>
        <dbReference type="ChEBI" id="CHEBI:29035"/>
    </ligand>
</feature>
<dbReference type="Proteomes" id="UP000292052">
    <property type="component" value="Unassembled WGS sequence"/>
</dbReference>
<comment type="cofactor">
    <cofactor evidence="12 14">
        <name>Mn(2+)</name>
        <dbReference type="ChEBI" id="CHEBI:29035"/>
    </cofactor>
</comment>
<dbReference type="GO" id="GO:0050650">
    <property type="term" value="P:chondroitin sulfate proteoglycan biosynthetic process"/>
    <property type="evidence" value="ECO:0007669"/>
    <property type="project" value="TreeGrafter"/>
</dbReference>
<feature type="active site" description="Proton donor/acceptor" evidence="11">
    <location>
        <position position="123"/>
    </location>
</feature>
<dbReference type="OrthoDB" id="675023at2759"/>
<dbReference type="InterPro" id="IPR029044">
    <property type="entry name" value="Nucleotide-diphossugar_trans"/>
</dbReference>
<evidence type="ECO:0000256" key="11">
    <source>
        <dbReference type="PIRSR" id="PIRSR605027-1"/>
    </source>
</evidence>
<protein>
    <recommendedName>
        <fullName evidence="3 14">Galactosylgalactosylxylosylprotein 3-beta-glucuronosyltransferase</fullName>
        <ecNumber evidence="3 14">2.4.1.135</ecNumber>
    </recommendedName>
</protein>
<keyword evidence="7" id="KW-1133">Transmembrane helix</keyword>
<keyword evidence="8" id="KW-0472">Membrane</keyword>
<dbReference type="UniPathway" id="UPA00378"/>
<evidence type="ECO:0000256" key="5">
    <source>
        <dbReference type="ARBA" id="ARBA00022692"/>
    </source>
</evidence>
<keyword evidence="6 14" id="KW-0735">Signal-anchor</keyword>
<comment type="catalytic activity">
    <reaction evidence="10 14">
        <text>3-O-(beta-D-galactosyl-(1-&gt;3)-beta-D-galactosyl-(1-&gt;4)-beta-D-xylosyl)-L-seryl-[protein] + UDP-alpha-D-glucuronate = 3-O-(beta-D-GlcA-(1-&gt;3)-beta-D-Gal-(1-&gt;3)-beta-D-Gal-(1-&gt;4)-beta-D-Xyl)-L-seryl-[protein] + UDP + H(+)</text>
        <dbReference type="Rhea" id="RHEA:24168"/>
        <dbReference type="Rhea" id="RHEA-COMP:12571"/>
        <dbReference type="Rhea" id="RHEA-COMP:12573"/>
        <dbReference type="ChEBI" id="CHEBI:15378"/>
        <dbReference type="ChEBI" id="CHEBI:58052"/>
        <dbReference type="ChEBI" id="CHEBI:58223"/>
        <dbReference type="ChEBI" id="CHEBI:132090"/>
        <dbReference type="ChEBI" id="CHEBI:132093"/>
        <dbReference type="EC" id="2.4.1.135"/>
    </reaction>
</comment>
<dbReference type="GO" id="GO:0046872">
    <property type="term" value="F:metal ion binding"/>
    <property type="evidence" value="ECO:0007669"/>
    <property type="project" value="UniProtKB-KW"/>
</dbReference>
<evidence type="ECO:0000313" key="16">
    <source>
        <dbReference type="Proteomes" id="UP000292052"/>
    </source>
</evidence>
<comment type="caution">
    <text evidence="15">The sequence shown here is derived from an EMBL/GenBank/DDBJ whole genome shotgun (WGS) entry which is preliminary data.</text>
</comment>
<feature type="glycosylation site" description="N-linked (GlcNAc...) asparagine" evidence="13">
    <location>
        <position position="144"/>
    </location>
</feature>
<comment type="similarity">
    <text evidence="2 14">Belongs to the glycosyltransferase 43 family.</text>
</comment>
<evidence type="ECO:0000256" key="8">
    <source>
        <dbReference type="ARBA" id="ARBA00023136"/>
    </source>
</evidence>
<evidence type="ECO:0000256" key="4">
    <source>
        <dbReference type="ARBA" id="ARBA00022679"/>
    </source>
</evidence>
<dbReference type="AlphaFoldDB" id="A0A482VSL6"/>
<dbReference type="EC" id="2.4.1.135" evidence="3 14"/>
<dbReference type="PANTHER" id="PTHR10896:SF50">
    <property type="entry name" value="GALACTOSYLGALACTOSYLXYLOSYLPROTEIN 3-BETA-GLUCURONOSYLTRANSFERASE P"/>
    <property type="match status" value="1"/>
</dbReference>
<dbReference type="GO" id="GO:0000139">
    <property type="term" value="C:Golgi membrane"/>
    <property type="evidence" value="ECO:0007669"/>
    <property type="project" value="UniProtKB-SubCell"/>
</dbReference>
<evidence type="ECO:0000256" key="6">
    <source>
        <dbReference type="ARBA" id="ARBA00022968"/>
    </source>
</evidence>
<dbReference type="STRING" id="1661398.A0A482VSL6"/>
<keyword evidence="5" id="KW-0812">Transmembrane</keyword>
<evidence type="ECO:0000313" key="15">
    <source>
        <dbReference type="EMBL" id="RZC35690.1"/>
    </source>
</evidence>
<keyword evidence="12 14" id="KW-0479">Metal-binding</keyword>
<keyword evidence="14" id="KW-0333">Golgi apparatus</keyword>
<dbReference type="GO" id="GO:0005975">
    <property type="term" value="P:carbohydrate metabolic process"/>
    <property type="evidence" value="ECO:0007669"/>
    <property type="project" value="TreeGrafter"/>
</dbReference>
<evidence type="ECO:0000256" key="9">
    <source>
        <dbReference type="ARBA" id="ARBA00023180"/>
    </source>
</evidence>
<keyword evidence="12 14" id="KW-0464">Manganese</keyword>
<dbReference type="EMBL" id="QDEB01068717">
    <property type="protein sequence ID" value="RZC35690.1"/>
    <property type="molecule type" value="Genomic_DNA"/>
</dbReference>
<evidence type="ECO:0000256" key="13">
    <source>
        <dbReference type="PIRSR" id="PIRSR605027-6"/>
    </source>
</evidence>
<organism evidence="15 16">
    <name type="scientific">Asbolus verrucosus</name>
    <name type="common">Desert ironclad beetle</name>
    <dbReference type="NCBI Taxonomy" id="1661398"/>
    <lineage>
        <taxon>Eukaryota</taxon>
        <taxon>Metazoa</taxon>
        <taxon>Ecdysozoa</taxon>
        <taxon>Arthropoda</taxon>
        <taxon>Hexapoda</taxon>
        <taxon>Insecta</taxon>
        <taxon>Pterygota</taxon>
        <taxon>Neoptera</taxon>
        <taxon>Endopterygota</taxon>
        <taxon>Coleoptera</taxon>
        <taxon>Polyphaga</taxon>
        <taxon>Cucujiformia</taxon>
        <taxon>Tenebrionidae</taxon>
        <taxon>Pimeliinae</taxon>
        <taxon>Asbolus</taxon>
    </lineage>
</organism>
<gene>
    <name evidence="15" type="ORF">BDFB_008304</name>
</gene>
<keyword evidence="9 13" id="KW-0325">Glycoprotein</keyword>
<evidence type="ECO:0000256" key="3">
    <source>
        <dbReference type="ARBA" id="ARBA00012641"/>
    </source>
</evidence>